<dbReference type="InterPro" id="IPR021480">
    <property type="entry name" value="Zinc_ribbon_12"/>
</dbReference>
<reference evidence="4" key="1">
    <citation type="submission" date="2023-02" db="EMBL/GenBank/DDBJ databases">
        <title>Genome of toxic invasive species Heracleum sosnowskyi carries increased number of genes despite the absence of recent whole-genome duplications.</title>
        <authorList>
            <person name="Schelkunov M."/>
            <person name="Shtratnikova V."/>
            <person name="Makarenko M."/>
            <person name="Klepikova A."/>
            <person name="Omelchenko D."/>
            <person name="Novikova G."/>
            <person name="Obukhova E."/>
            <person name="Bogdanov V."/>
            <person name="Penin A."/>
            <person name="Logacheva M."/>
        </authorList>
    </citation>
    <scope>NUCLEOTIDE SEQUENCE</scope>
    <source>
        <strain evidence="4">Hsosn_3</strain>
        <tissue evidence="4">Leaf</tissue>
    </source>
</reference>
<dbReference type="EMBL" id="JAUIZM010000002">
    <property type="protein sequence ID" value="KAK1399741.1"/>
    <property type="molecule type" value="Genomic_DNA"/>
</dbReference>
<evidence type="ECO:0000313" key="4">
    <source>
        <dbReference type="EMBL" id="KAK1399741.1"/>
    </source>
</evidence>
<comment type="caution">
    <text evidence="4">The sequence shown here is derived from an EMBL/GenBank/DDBJ whole genome shotgun (WGS) entry which is preliminary data.</text>
</comment>
<feature type="region of interest" description="Disordered" evidence="1">
    <location>
        <begin position="475"/>
        <end position="517"/>
    </location>
</feature>
<feature type="region of interest" description="Disordered" evidence="1">
    <location>
        <begin position="330"/>
        <end position="349"/>
    </location>
</feature>
<dbReference type="InterPro" id="IPR040244">
    <property type="entry name" value="EDR4-like"/>
</dbReference>
<dbReference type="Pfam" id="PF11331">
    <property type="entry name" value="Zn_ribbon_12"/>
    <property type="match status" value="1"/>
</dbReference>
<sequence>MTSQADSKVRMVRCPKCKHVLRELVEVPIYRCGGCGAILQAKKRGKDLPCTESQAHEADAKHMNEVQDISENPIAEESCLGTFPKRVDSTIDDRIEPLGEINKSSQPNGSDAITCDHEIKDLSTEARTRSQEEEGKLPAYQYGAADQDSESSASNEIFQKYEVENTSENPITEKSCITKFPKRVDSTTDDMIESVGEIDKSSQLNGSNAITCDHETEGSSAEARECTKEEEGNLPLYPYGAVDQDKDIKNSALNDILQKNEVENTSENPITEESYTDTFPKRADNTTDDRIESLGEINKSTQLYGSDAMTCNEIDGPSREARAHAVEEEGKLPLYQHGAVDQEKDSRNSASNEILSFSVLNQHASNSLVPEVQDHESESFLSSIEIGTQSLLSSSECNCEGEKSSAGIEIESPGSSEDNCAGGKKEFENELQFTSENPSSDNEELEKVQAGGQISADGRKEWIANLSLESIKPSEADKCEISFNQSGTDSNYRSGDDEKSGDVSVPNEVFSSPKLNHLENDSSLSGYHMYGSGKSLVSPPKQVAGYSSPRNDNEGKSEHPSEIEEVDENTRNLLILTSTNAEPLLDTAVNDQIFTAKSFSSEGISLDNLLPPPRELQQVESSMVPGFRHVSSDDTLENMTHLYAKGDMGVTLRSSTSKDYYAFDDSTSSNETDNEVPDRRFQLVKKSFKDVDPYSTKVLPERSKLIMNHVIGNESELQRQLMNSESSLHGKKHSTIKVSRSHQDELLQRARYRSPVRNRMKNERDYYHSRPLFSRYSSHADQGNSSSSNYGKNDFSALPDNPHELHRLELLRMVYELQNQLKRTRISEGMPRESVLTRPSKGKGGAPIVACYQCSELLQLPAESFLFKRRCHQLKCGACSEIAVILSTDTESHVSVSILNGSCQTAATEQLPMIITNSQSFSRKLDTKLRSGKKNVLVTNLH</sequence>
<feature type="domain" description="Enhanced disease resistance 4-like N-terminal" evidence="3">
    <location>
        <begin position="8"/>
        <end position="41"/>
    </location>
</feature>
<feature type="domain" description="Probable zinc-ribbon" evidence="2">
    <location>
        <begin position="844"/>
        <end position="883"/>
    </location>
</feature>
<evidence type="ECO:0000259" key="2">
    <source>
        <dbReference type="Pfam" id="PF11331"/>
    </source>
</evidence>
<feature type="region of interest" description="Disordered" evidence="1">
    <location>
        <begin position="773"/>
        <end position="798"/>
    </location>
</feature>
<organism evidence="4 5">
    <name type="scientific">Heracleum sosnowskyi</name>
    <dbReference type="NCBI Taxonomy" id="360622"/>
    <lineage>
        <taxon>Eukaryota</taxon>
        <taxon>Viridiplantae</taxon>
        <taxon>Streptophyta</taxon>
        <taxon>Embryophyta</taxon>
        <taxon>Tracheophyta</taxon>
        <taxon>Spermatophyta</taxon>
        <taxon>Magnoliopsida</taxon>
        <taxon>eudicotyledons</taxon>
        <taxon>Gunneridae</taxon>
        <taxon>Pentapetalae</taxon>
        <taxon>asterids</taxon>
        <taxon>campanulids</taxon>
        <taxon>Apiales</taxon>
        <taxon>Apiaceae</taxon>
        <taxon>Apioideae</taxon>
        <taxon>apioid superclade</taxon>
        <taxon>Tordylieae</taxon>
        <taxon>Tordyliinae</taxon>
        <taxon>Heracleum</taxon>
    </lineage>
</organism>
<feature type="compositionally biased region" description="Polar residues" evidence="1">
    <location>
        <begin position="775"/>
        <end position="791"/>
    </location>
</feature>
<feature type="compositionally biased region" description="Basic and acidic residues" evidence="1">
    <location>
        <begin position="551"/>
        <end position="562"/>
    </location>
</feature>
<feature type="region of interest" description="Disordered" evidence="1">
    <location>
        <begin position="404"/>
        <end position="454"/>
    </location>
</feature>
<feature type="compositionally biased region" description="Polar residues" evidence="1">
    <location>
        <begin position="482"/>
        <end position="493"/>
    </location>
</feature>
<evidence type="ECO:0000313" key="5">
    <source>
        <dbReference type="Proteomes" id="UP001237642"/>
    </source>
</evidence>
<feature type="region of interest" description="Disordered" evidence="1">
    <location>
        <begin position="530"/>
        <end position="565"/>
    </location>
</feature>
<reference evidence="4" key="2">
    <citation type="submission" date="2023-05" db="EMBL/GenBank/DDBJ databases">
        <authorList>
            <person name="Schelkunov M.I."/>
        </authorList>
    </citation>
    <scope>NUCLEOTIDE SEQUENCE</scope>
    <source>
        <strain evidence="4">Hsosn_3</strain>
        <tissue evidence="4">Leaf</tissue>
    </source>
</reference>
<gene>
    <name evidence="4" type="ORF">POM88_009604</name>
</gene>
<proteinExistence type="predicted"/>
<accession>A0AAD8J9Q2</accession>
<dbReference type="AlphaFoldDB" id="A0AAD8J9Q2"/>
<dbReference type="InterPro" id="IPR055126">
    <property type="entry name" value="EDR4-like_N"/>
</dbReference>
<evidence type="ECO:0008006" key="6">
    <source>
        <dbReference type="Google" id="ProtNLM"/>
    </source>
</evidence>
<feature type="compositionally biased region" description="Polar residues" evidence="1">
    <location>
        <begin position="431"/>
        <end position="440"/>
    </location>
</feature>
<protein>
    <recommendedName>
        <fullName evidence="6">Zinc-ribbon domain-containing protein</fullName>
    </recommendedName>
</protein>
<dbReference type="PANTHER" id="PTHR31105:SF38">
    <property type="entry name" value="PROTEIN ENHANCED DISEASE RESISTANCE 4"/>
    <property type="match status" value="1"/>
</dbReference>
<dbReference type="PANTHER" id="PTHR31105">
    <property type="entry name" value="EXTRA-LARGE G-PROTEIN-LIKE"/>
    <property type="match status" value="1"/>
</dbReference>
<dbReference type="Pfam" id="PF22910">
    <property type="entry name" value="EDR4-like_1st"/>
    <property type="match status" value="1"/>
</dbReference>
<keyword evidence="5" id="KW-1185">Reference proteome</keyword>
<evidence type="ECO:0000259" key="3">
    <source>
        <dbReference type="Pfam" id="PF22910"/>
    </source>
</evidence>
<name>A0AAD8J9Q2_9APIA</name>
<dbReference type="Proteomes" id="UP001237642">
    <property type="component" value="Unassembled WGS sequence"/>
</dbReference>
<dbReference type="GO" id="GO:1900150">
    <property type="term" value="P:regulation of defense response to fungus"/>
    <property type="evidence" value="ECO:0007669"/>
    <property type="project" value="InterPro"/>
</dbReference>
<evidence type="ECO:0000256" key="1">
    <source>
        <dbReference type="SAM" id="MobiDB-lite"/>
    </source>
</evidence>